<dbReference type="InterPro" id="IPR011889">
    <property type="entry name" value="Liste_lipo_26"/>
</dbReference>
<evidence type="ECO:0000313" key="1">
    <source>
        <dbReference type="EMBL" id="QHS88264.1"/>
    </source>
</evidence>
<dbReference type="EMBL" id="MN739095">
    <property type="protein sequence ID" value="QHS88264.1"/>
    <property type="molecule type" value="Genomic_DNA"/>
</dbReference>
<dbReference type="NCBIfam" id="TIGR02167">
    <property type="entry name" value="Liste_lipo_26"/>
    <property type="match status" value="2"/>
</dbReference>
<dbReference type="AlphaFoldDB" id="A0A6C0B8U1"/>
<dbReference type="Pfam" id="PF03382">
    <property type="entry name" value="DUF285"/>
    <property type="match status" value="2"/>
</dbReference>
<organism evidence="1">
    <name type="scientific">viral metagenome</name>
    <dbReference type="NCBI Taxonomy" id="1070528"/>
    <lineage>
        <taxon>unclassified sequences</taxon>
        <taxon>metagenomes</taxon>
        <taxon>organismal metagenomes</taxon>
    </lineage>
</organism>
<accession>A0A6C0B8U1</accession>
<proteinExistence type="predicted"/>
<protein>
    <recommendedName>
        <fullName evidence="2">BspA family leucine-rich repeat surface protein</fullName>
    </recommendedName>
</protein>
<evidence type="ECO:0008006" key="2">
    <source>
        <dbReference type="Google" id="ProtNLM"/>
    </source>
</evidence>
<dbReference type="InterPro" id="IPR005046">
    <property type="entry name" value="DUF285"/>
</dbReference>
<reference evidence="1" key="1">
    <citation type="journal article" date="2020" name="Nature">
        <title>Giant virus diversity and host interactions through global metagenomics.</title>
        <authorList>
            <person name="Schulz F."/>
            <person name="Roux S."/>
            <person name="Paez-Espino D."/>
            <person name="Jungbluth S."/>
            <person name="Walsh D.A."/>
            <person name="Denef V.J."/>
            <person name="McMahon K.D."/>
            <person name="Konstantinidis K.T."/>
            <person name="Eloe-Fadrosh E.A."/>
            <person name="Kyrpides N.C."/>
            <person name="Woyke T."/>
        </authorList>
    </citation>
    <scope>NUCLEOTIDE SEQUENCE</scope>
    <source>
        <strain evidence="1">GVMAG-M-3300010158-55</strain>
    </source>
</reference>
<sequence>MSYMFENCNRFDNGVRNKFIKISEPSEEVEKMSKKSAKSMNWITTKVTDMQSMFKNCSLFNSDLSQWDVSSVQNMSYMFYGCTNFTGVSMRIIDGTIHMSHIGGWDTQSVTKMAHMFEEAILFRADISKWNISNVTDFTDFDKECCFKSLSSPSNERDTTKDVYAIRTKLPKFQFPTGGKRTCHRNHKTRKGKRNRTKRYIKIYI</sequence>
<name>A0A6C0B8U1_9ZZZZ</name>